<feature type="domain" description="Response regulatory" evidence="4">
    <location>
        <begin position="8"/>
        <end position="125"/>
    </location>
</feature>
<evidence type="ECO:0000313" key="7">
    <source>
        <dbReference type="Proteomes" id="UP000292927"/>
    </source>
</evidence>
<evidence type="ECO:0000256" key="1">
    <source>
        <dbReference type="ARBA" id="ARBA00018672"/>
    </source>
</evidence>
<dbReference type="Gene3D" id="3.40.50.2300">
    <property type="match status" value="1"/>
</dbReference>
<keyword evidence="7" id="KW-1185">Reference proteome</keyword>
<organism evidence="6 7">
    <name type="scientific">Cuneatibacter caecimuris</name>
    <dbReference type="NCBI Taxonomy" id="1796618"/>
    <lineage>
        <taxon>Bacteria</taxon>
        <taxon>Bacillati</taxon>
        <taxon>Bacillota</taxon>
        <taxon>Clostridia</taxon>
        <taxon>Lachnospirales</taxon>
        <taxon>Lachnospiraceae</taxon>
        <taxon>Cuneatibacter</taxon>
    </lineage>
</organism>
<evidence type="ECO:0000259" key="4">
    <source>
        <dbReference type="PROSITE" id="PS50110"/>
    </source>
</evidence>
<evidence type="ECO:0000256" key="2">
    <source>
        <dbReference type="ARBA" id="ARBA00024867"/>
    </source>
</evidence>
<dbReference type="AlphaFoldDB" id="A0A4Q7P2G8"/>
<dbReference type="InterPro" id="IPR011006">
    <property type="entry name" value="CheY-like_superfamily"/>
</dbReference>
<dbReference type="OrthoDB" id="9804747at2"/>
<dbReference type="PROSITE" id="PS51832">
    <property type="entry name" value="HD_GYP"/>
    <property type="match status" value="1"/>
</dbReference>
<evidence type="ECO:0000256" key="3">
    <source>
        <dbReference type="PROSITE-ProRule" id="PRU00169"/>
    </source>
</evidence>
<dbReference type="InterPro" id="IPR001789">
    <property type="entry name" value="Sig_transdc_resp-reg_receiver"/>
</dbReference>
<keyword evidence="3" id="KW-0597">Phosphoprotein</keyword>
<dbReference type="RefSeq" id="WP_130435716.1">
    <property type="nucleotide sequence ID" value="NZ_SGXF01000005.1"/>
</dbReference>
<dbReference type="GO" id="GO:0000160">
    <property type="term" value="P:phosphorelay signal transduction system"/>
    <property type="evidence" value="ECO:0007669"/>
    <property type="project" value="InterPro"/>
</dbReference>
<evidence type="ECO:0000313" key="6">
    <source>
        <dbReference type="EMBL" id="RZS94081.1"/>
    </source>
</evidence>
<dbReference type="InterPro" id="IPR037522">
    <property type="entry name" value="HD_GYP_dom"/>
</dbReference>
<protein>
    <recommendedName>
        <fullName evidence="1">Stage 0 sporulation protein A homolog</fullName>
    </recommendedName>
</protein>
<dbReference type="Gene3D" id="1.10.3210.10">
    <property type="entry name" value="Hypothetical protein af1432"/>
    <property type="match status" value="1"/>
</dbReference>
<dbReference type="SMART" id="SM00448">
    <property type="entry name" value="REC"/>
    <property type="match status" value="1"/>
</dbReference>
<accession>A0A4Q7P2G8</accession>
<sequence length="514" mass="58784">MAHQKVQTLLIADDSEINRAILSEMFIDDYRIVEAENGRAAIEKIQELDGCLTALFLDIVMPEIDGFGVLEYLHLHQMMNEFPVFMITAETDMKMILHGYDMGVADIINKPIEPIVVRRRLSNAIELFLNRNHLASQVAEQVQLIRRQADELRSINISIIDTLSSVIEFRSGESGSHVRRIREATYTLFSNISRIRPDLKLDQNAVEAISSAAAMHDIGKISIPDYILNKPGRLTAEEFEIMKRHTVYGCDILESITVLKQSELYQYAYDICRYHHERWDGKGYPDGLKGDEIPLWAQVVSLADVYDALVSDRVYKKALSHEKALKMIAGGECGAFNPTLLQYFLSMADYLRDTLYTSSDELGASQTSPLPTKYTAVSTAAENLLTQLETERQKTLLFSLLSDDIMFYIDFRTDTIEYTRRCKDLFPGPYRRIHATDYLQNNSRLLPEDLEALRCELKNITQQNPDIQTTVQVHMDKGEYRSFKLHLYFCFSNEASPERTGCLGKMEPVNEQQN</sequence>
<evidence type="ECO:0000259" key="5">
    <source>
        <dbReference type="PROSITE" id="PS51832"/>
    </source>
</evidence>
<dbReference type="InterPro" id="IPR052020">
    <property type="entry name" value="Cyclic_di-GMP/3'3'-cGAMP_PDE"/>
</dbReference>
<comment type="caution">
    <text evidence="6">The sequence shown here is derived from an EMBL/GenBank/DDBJ whole genome shotgun (WGS) entry which is preliminary data.</text>
</comment>
<feature type="modified residue" description="4-aspartylphosphate" evidence="3">
    <location>
        <position position="58"/>
    </location>
</feature>
<dbReference type="CDD" id="cd00077">
    <property type="entry name" value="HDc"/>
    <property type="match status" value="1"/>
</dbReference>
<dbReference type="InterPro" id="IPR003607">
    <property type="entry name" value="HD/PDEase_dom"/>
</dbReference>
<gene>
    <name evidence="6" type="ORF">EV209_2447</name>
</gene>
<dbReference type="PANTHER" id="PTHR45228">
    <property type="entry name" value="CYCLIC DI-GMP PHOSPHODIESTERASE TM_0186-RELATED"/>
    <property type="match status" value="1"/>
</dbReference>
<feature type="domain" description="HD-GYP" evidence="5">
    <location>
        <begin position="152"/>
        <end position="360"/>
    </location>
</feature>
<dbReference type="EMBL" id="SGXF01000005">
    <property type="protein sequence ID" value="RZS94081.1"/>
    <property type="molecule type" value="Genomic_DNA"/>
</dbReference>
<dbReference type="SUPFAM" id="SSF109604">
    <property type="entry name" value="HD-domain/PDEase-like"/>
    <property type="match status" value="1"/>
</dbReference>
<dbReference type="SMART" id="SM00471">
    <property type="entry name" value="HDc"/>
    <property type="match status" value="1"/>
</dbReference>
<dbReference type="PANTHER" id="PTHR45228:SF4">
    <property type="entry name" value="LIPOPROTEIN"/>
    <property type="match status" value="1"/>
</dbReference>
<dbReference type="PROSITE" id="PS50110">
    <property type="entry name" value="RESPONSE_REGULATORY"/>
    <property type="match status" value="1"/>
</dbReference>
<dbReference type="SUPFAM" id="SSF52172">
    <property type="entry name" value="CheY-like"/>
    <property type="match status" value="1"/>
</dbReference>
<proteinExistence type="predicted"/>
<reference evidence="6 7" key="1">
    <citation type="submission" date="2019-02" db="EMBL/GenBank/DDBJ databases">
        <title>Genomic Encyclopedia of Type Strains, Phase IV (KMG-IV): sequencing the most valuable type-strain genomes for metagenomic binning, comparative biology and taxonomic classification.</title>
        <authorList>
            <person name="Goeker M."/>
        </authorList>
    </citation>
    <scope>NUCLEOTIDE SEQUENCE [LARGE SCALE GENOMIC DNA]</scope>
    <source>
        <strain evidence="6 7">DSM 29486</strain>
    </source>
</reference>
<comment type="function">
    <text evidence="2">May play the central regulatory role in sporulation. It may be an element of the effector pathway responsible for the activation of sporulation genes in response to nutritional stress. Spo0A may act in concert with spo0H (a sigma factor) to control the expression of some genes that are critical to the sporulation process.</text>
</comment>
<dbReference type="Pfam" id="PF13487">
    <property type="entry name" value="HD_5"/>
    <property type="match status" value="1"/>
</dbReference>
<dbReference type="Proteomes" id="UP000292927">
    <property type="component" value="Unassembled WGS sequence"/>
</dbReference>
<name>A0A4Q7P2G8_9FIRM</name>
<dbReference type="Pfam" id="PF00072">
    <property type="entry name" value="Response_reg"/>
    <property type="match status" value="1"/>
</dbReference>